<dbReference type="InterPro" id="IPR036908">
    <property type="entry name" value="RlpA-like_sf"/>
</dbReference>
<evidence type="ECO:0000313" key="4">
    <source>
        <dbReference type="WBParaSite" id="jg19622"/>
    </source>
</evidence>
<dbReference type="SUPFAM" id="SSF50685">
    <property type="entry name" value="Barwin-like endoglucanases"/>
    <property type="match status" value="1"/>
</dbReference>
<name>A0A915DHV6_9BILA</name>
<dbReference type="WBParaSite" id="jg19621">
    <property type="protein sequence ID" value="jg19621"/>
    <property type="gene ID" value="jg19621"/>
</dbReference>
<reference evidence="3 4" key="1">
    <citation type="submission" date="2022-11" db="UniProtKB">
        <authorList>
            <consortium name="WormBaseParasite"/>
        </authorList>
    </citation>
    <scope>IDENTIFICATION</scope>
</reference>
<evidence type="ECO:0000313" key="2">
    <source>
        <dbReference type="Proteomes" id="UP000887574"/>
    </source>
</evidence>
<evidence type="ECO:0000313" key="3">
    <source>
        <dbReference type="WBParaSite" id="jg19621"/>
    </source>
</evidence>
<organism evidence="2 3">
    <name type="scientific">Ditylenchus dipsaci</name>
    <dbReference type="NCBI Taxonomy" id="166011"/>
    <lineage>
        <taxon>Eukaryota</taxon>
        <taxon>Metazoa</taxon>
        <taxon>Ecdysozoa</taxon>
        <taxon>Nematoda</taxon>
        <taxon>Chromadorea</taxon>
        <taxon>Rhabditida</taxon>
        <taxon>Tylenchina</taxon>
        <taxon>Tylenchomorpha</taxon>
        <taxon>Sphaerularioidea</taxon>
        <taxon>Anguinidae</taxon>
        <taxon>Anguininae</taxon>
        <taxon>Ditylenchus</taxon>
    </lineage>
</organism>
<dbReference type="InterPro" id="IPR009009">
    <property type="entry name" value="RlpA-like_DPBB"/>
</dbReference>
<keyword evidence="2" id="KW-1185">Reference proteome</keyword>
<dbReference type="Pfam" id="PF03330">
    <property type="entry name" value="DPBB_1"/>
    <property type="match status" value="1"/>
</dbReference>
<protein>
    <submittedName>
        <fullName evidence="3 4">RlpA-like protein double-psi beta-barrel domain-containing protein</fullName>
    </submittedName>
</protein>
<dbReference type="WBParaSite" id="jg19622">
    <property type="protein sequence ID" value="jg19622"/>
    <property type="gene ID" value="jg19622"/>
</dbReference>
<proteinExistence type="predicted"/>
<feature type="domain" description="RlpA-like protein double-psi beta-barrel" evidence="1">
    <location>
        <begin position="45"/>
        <end position="85"/>
    </location>
</feature>
<dbReference type="Gene3D" id="2.40.40.10">
    <property type="entry name" value="RlpA-like domain"/>
    <property type="match status" value="1"/>
</dbReference>
<accession>A0A915DHV6</accession>
<sequence length="116" mass="12766">MCRKPIVNSPSMEAQEEVNCLHLVENGCLPLFPTKRYVLDDPICRGICAKIEYKGKSIIVPINNKCPECSIKHIDLSQGAFAYLEPKLGEVGIGRNAIITYLRCNSTTNAKKPSSG</sequence>
<evidence type="ECO:0000259" key="1">
    <source>
        <dbReference type="Pfam" id="PF03330"/>
    </source>
</evidence>
<dbReference type="AlphaFoldDB" id="A0A915DHV6"/>
<dbReference type="Proteomes" id="UP000887574">
    <property type="component" value="Unplaced"/>
</dbReference>